<keyword evidence="2" id="KW-0934">Plastid</keyword>
<accession>A0A097PBJ5</accession>
<sequence>MEKTNLKDKIKQLYIWISEEIQIIILTIILIINKKKVWSYNYLSFLKEVVLSKKQILSLFKLLVRFTIYGASILFVMDLISKYITAPILTGIFNFIFKILIFLGQLLYKAIYWIYIAATILFNLITYLINLFEIIFHPIFEGLEFLITSSLIYFFKLLFLIYSFLEKSILFFVFWLKSRIQK</sequence>
<reference evidence="2" key="2">
    <citation type="submission" date="2014-07" db="EMBL/GenBank/DDBJ databases">
        <authorList>
            <person name="David S.R."/>
            <person name="Jackson C.J."/>
            <person name="Adrian R.-P."/>
        </authorList>
    </citation>
    <scope>NUCLEOTIDE SEQUENCE</scope>
    <source>
        <strain evidence="2">NIES-763</strain>
    </source>
</reference>
<dbReference type="EMBL" id="KM198929">
    <property type="protein sequence ID" value="AIU44638.1"/>
    <property type="molecule type" value="Genomic_DNA"/>
</dbReference>
<name>A0A097PBJ5_CYAPA</name>
<evidence type="ECO:0000256" key="1">
    <source>
        <dbReference type="SAM" id="Phobius"/>
    </source>
</evidence>
<feature type="transmembrane region" description="Helical" evidence="1">
    <location>
        <begin position="152"/>
        <end position="176"/>
    </location>
</feature>
<reference evidence="2" key="1">
    <citation type="journal article" date="2014" name="Mol. Phylogenet. Evol.">
        <title>Nucleotide substitution analyses of the glaucophyte Cyanophora suggest an ancestrally lower mutation rate in plastid vs mitochondrial DNA for the Archaeplastida.</title>
        <authorList>
            <person name="Smith D.R."/>
            <person name="Jackson C.J."/>
            <person name="Reyes-Prieto A."/>
        </authorList>
    </citation>
    <scope>NUCLEOTIDE SEQUENCE</scope>
    <source>
        <strain evidence="2">NIES-763</strain>
    </source>
</reference>
<keyword evidence="1" id="KW-0472">Membrane</keyword>
<keyword evidence="1" id="KW-1133">Transmembrane helix</keyword>
<proteinExistence type="predicted"/>
<geneLocation type="plastid" evidence="2"/>
<protein>
    <submittedName>
        <fullName evidence="2">Uncharacterized protein</fullName>
    </submittedName>
</protein>
<evidence type="ECO:0000313" key="2">
    <source>
        <dbReference type="EMBL" id="AIU44638.1"/>
    </source>
</evidence>
<dbReference type="AlphaFoldDB" id="A0A097PBJ5"/>
<gene>
    <name evidence="2" type="primary">orf182</name>
</gene>
<feature type="transmembrane region" description="Helical" evidence="1">
    <location>
        <begin position="13"/>
        <end position="32"/>
    </location>
</feature>
<organism evidence="2">
    <name type="scientific">Cyanophora paradoxa</name>
    <dbReference type="NCBI Taxonomy" id="2762"/>
    <lineage>
        <taxon>Eukaryota</taxon>
        <taxon>Glaucocystophyceae</taxon>
        <taxon>Cyanophorales</taxon>
        <taxon>Cyanophoraceae</taxon>
        <taxon>Cyanophora</taxon>
    </lineage>
</organism>
<feature type="transmembrane region" description="Helical" evidence="1">
    <location>
        <begin position="110"/>
        <end position="132"/>
    </location>
</feature>
<keyword evidence="1" id="KW-0812">Transmembrane</keyword>
<feature type="transmembrane region" description="Helical" evidence="1">
    <location>
        <begin position="83"/>
        <end position="103"/>
    </location>
</feature>